<feature type="compositionally biased region" description="Basic and acidic residues" evidence="1">
    <location>
        <begin position="421"/>
        <end position="431"/>
    </location>
</feature>
<feature type="compositionally biased region" description="Basic and acidic residues" evidence="1">
    <location>
        <begin position="442"/>
        <end position="453"/>
    </location>
</feature>
<evidence type="ECO:0000313" key="2">
    <source>
        <dbReference type="EMBL" id="KAF4450395.1"/>
    </source>
</evidence>
<protein>
    <recommendedName>
        <fullName evidence="4">Arrestin-like N-terminal domain-containing protein</fullName>
    </recommendedName>
</protein>
<reference evidence="2 3" key="1">
    <citation type="submission" date="2020-01" db="EMBL/GenBank/DDBJ databases">
        <title>Identification and distribution of gene clusters putatively required for synthesis of sphingolipid metabolism inhibitors in phylogenetically diverse species of the filamentous fungus Fusarium.</title>
        <authorList>
            <person name="Kim H.-S."/>
            <person name="Busman M."/>
            <person name="Brown D.W."/>
            <person name="Divon H."/>
            <person name="Uhlig S."/>
            <person name="Proctor R.H."/>
        </authorList>
    </citation>
    <scope>NUCLEOTIDE SEQUENCE [LARGE SCALE GENOMIC DNA]</scope>
    <source>
        <strain evidence="2 3">NRRL 20459</strain>
    </source>
</reference>
<proteinExistence type="predicted"/>
<evidence type="ECO:0000313" key="3">
    <source>
        <dbReference type="Proteomes" id="UP000554235"/>
    </source>
</evidence>
<comment type="caution">
    <text evidence="2">The sequence shown here is derived from an EMBL/GenBank/DDBJ whole genome shotgun (WGS) entry which is preliminary data.</text>
</comment>
<dbReference type="InterPro" id="IPR014752">
    <property type="entry name" value="Arrestin-like_C"/>
</dbReference>
<dbReference type="Gene3D" id="2.60.40.640">
    <property type="match status" value="1"/>
</dbReference>
<dbReference type="Proteomes" id="UP000554235">
    <property type="component" value="Unassembled WGS sequence"/>
</dbReference>
<dbReference type="OrthoDB" id="2333384at2759"/>
<name>A0A8H4KHT5_9HYPO</name>
<dbReference type="AlphaFoldDB" id="A0A8H4KHT5"/>
<keyword evidence="3" id="KW-1185">Reference proteome</keyword>
<evidence type="ECO:0008006" key="4">
    <source>
        <dbReference type="Google" id="ProtNLM"/>
    </source>
</evidence>
<gene>
    <name evidence="2" type="ORF">FALBO_16492</name>
</gene>
<feature type="region of interest" description="Disordered" evidence="1">
    <location>
        <begin position="394"/>
        <end position="460"/>
    </location>
</feature>
<sequence>MPQTTTAASPALGIRLEDGPTYAPGDTICGVVYRKAPAVSPKCTVTIQLAGRAKSKIVVSRGNNSSSTYRGRFNLIPKQGNHHKIFEGPLHVTGQNDEQVWPFAVTLPTHVNPSYLGALDQESAYIPLSTPNHPLPSTFTLHSSGYTEGFVEYFLYAQLSMMRDSRYTSAESTLPIKVISLNPDPPIADFSLRLSRVPQLVTSYRLVPGMEDAKLSFSQKMKQTFSTSSVPEFSFTLEVQVPTKLQLDNPTPLPFRVRAVPKWDKTSDVIKEIPQKIRLTHASLRICSSTEVICEGSLYPHTKDKSTEVDLNLNQALKMHENKIYIPCTDEWPPLDVGELANLHVSRQRGRTYGSLTENFTTYNIKHTHMLKWALRAEVAEETVDALGGTHLTLLPASDDRNQSRVEAGSSSREVQPPLEQRAESWIHPPEEAEAPPSFAEVQKEDSKAEFNADSKTNGL</sequence>
<evidence type="ECO:0000256" key="1">
    <source>
        <dbReference type="SAM" id="MobiDB-lite"/>
    </source>
</evidence>
<accession>A0A8H4KHT5</accession>
<organism evidence="2 3">
    <name type="scientific">Fusarium albosuccineum</name>
    <dbReference type="NCBI Taxonomy" id="1237068"/>
    <lineage>
        <taxon>Eukaryota</taxon>
        <taxon>Fungi</taxon>
        <taxon>Dikarya</taxon>
        <taxon>Ascomycota</taxon>
        <taxon>Pezizomycotina</taxon>
        <taxon>Sordariomycetes</taxon>
        <taxon>Hypocreomycetidae</taxon>
        <taxon>Hypocreales</taxon>
        <taxon>Nectriaceae</taxon>
        <taxon>Fusarium</taxon>
        <taxon>Fusarium decemcellulare species complex</taxon>
    </lineage>
</organism>
<dbReference type="EMBL" id="JAADYS010003136">
    <property type="protein sequence ID" value="KAF4450395.1"/>
    <property type="molecule type" value="Genomic_DNA"/>
</dbReference>